<dbReference type="Pfam" id="PF01926">
    <property type="entry name" value="MMR_HSR1"/>
    <property type="match status" value="1"/>
</dbReference>
<protein>
    <submittedName>
        <fullName evidence="6">GTPase Obg</fullName>
    </submittedName>
</protein>
<reference evidence="6 7" key="1">
    <citation type="submission" date="2019-03" db="EMBL/GenBank/DDBJ databases">
        <title>An improved genome assembly of the fluke Schistosoma japonicum.</title>
        <authorList>
            <person name="Hu W."/>
            <person name="Luo F."/>
            <person name="Yin M."/>
            <person name="Mo X."/>
            <person name="Sun C."/>
            <person name="Wu Q."/>
            <person name="Zhu B."/>
            <person name="Xiang M."/>
            <person name="Wang J."/>
            <person name="Wang Y."/>
            <person name="Zhang T."/>
            <person name="Xu B."/>
            <person name="Zheng H."/>
            <person name="Feng Z."/>
        </authorList>
    </citation>
    <scope>NUCLEOTIDE SEQUENCE [LARGE SCALE GENOMIC DNA]</scope>
    <source>
        <strain evidence="6">HuSjv2</strain>
        <tissue evidence="6">Worms</tissue>
    </source>
</reference>
<dbReference type="PANTHER" id="PTHR11702">
    <property type="entry name" value="DEVELOPMENTALLY REGULATED GTP-BINDING PROTEIN-RELATED"/>
    <property type="match status" value="1"/>
</dbReference>
<dbReference type="InterPro" id="IPR033438">
    <property type="entry name" value="MOLO1"/>
</dbReference>
<dbReference type="SUPFAM" id="SSF82051">
    <property type="entry name" value="Obg GTP-binding protein N-terminal domain"/>
    <property type="match status" value="1"/>
</dbReference>
<keyword evidence="2" id="KW-0342">GTP-binding</keyword>
<organism evidence="6 7">
    <name type="scientific">Schistosoma japonicum</name>
    <name type="common">Blood fluke</name>
    <dbReference type="NCBI Taxonomy" id="6182"/>
    <lineage>
        <taxon>Eukaryota</taxon>
        <taxon>Metazoa</taxon>
        <taxon>Spiralia</taxon>
        <taxon>Lophotrochozoa</taxon>
        <taxon>Platyhelminthes</taxon>
        <taxon>Trematoda</taxon>
        <taxon>Digenea</taxon>
        <taxon>Strigeidida</taxon>
        <taxon>Schistosomatoidea</taxon>
        <taxon>Schistosomatidae</taxon>
        <taxon>Schistosoma</taxon>
    </lineage>
</organism>
<feature type="compositionally biased region" description="Polar residues" evidence="3">
    <location>
        <begin position="879"/>
        <end position="901"/>
    </location>
</feature>
<feature type="compositionally biased region" description="Pro residues" evidence="3">
    <location>
        <begin position="818"/>
        <end position="828"/>
    </location>
</feature>
<evidence type="ECO:0000256" key="2">
    <source>
        <dbReference type="ARBA" id="ARBA00023134"/>
    </source>
</evidence>
<dbReference type="PRINTS" id="PR00326">
    <property type="entry name" value="GTP1OBG"/>
</dbReference>
<feature type="domain" description="OBG-type G" evidence="4">
    <location>
        <begin position="233"/>
        <end position="334"/>
    </location>
</feature>
<sequence length="901" mass="99400">MNLCATMVISFLLRRHQLTPQIFTWLNCSNSYASTNVKKRAPGHTLHPFVCSKRVVVKAGNGGNGCIAFRRVFCNPHGGPSGGDGGNGAHVIFKADKNVCDLSNITTIVNGDNGLNGLMDNCHGANADHLYLHVPVGTQIYSVGKKSVGNQVSKDNSNNNSSTNLVRTLRKEGDIFLAARGGAGGKGNAFMTHATLATDSLRLPSRKNTPLRIAEHGGEGQLCEYILRMSKLADLGFVGCPNAGKSTLLRSLTRARPKVAPYPFTTLQPHIGILNLPENHVNSSSASKVTGRTHSIAIADLPGLIDGAAEHNKGLGIEFLSLIADCSTLAYVVDYGTLWYNYGVNRLDDIESELVNQLSMLYYEVTTYDANLGNRDKCIVLGSKLDLIFPYNKVDADNANVNSNNPKDVELLQTLHRILYKAACSVGVINDTPESLDQVILISAKRGDNIPHLIYFDPILNEMLSKSLLAWHFSLILLIDNTSGSDIEFEYPPSPYSSDFKVCGVDRKGYICDPDEILDHAARQLINELLLQYPRETPCLCRHPCFRNEANQNARLVVTFLVSKPFSSKNVSIAQYANNVRNKWKIGACNGNDVLIVITEKSLHISYGSLIARALNSECTRRLVSRFDPSKEITTNIRQTAFVLREYFLDPCLCRPCKTAYSWFKIPAMLLACFCLLTWLSLVGRRAYLHRNNLNTRPYCSLSDLTYSTTNRHQHHLRSSRSSRLRNGMSPFNLWETRSYRSNSLRGIESMNNPSNTNWCNLSSYFGRPTGLYSDGFRSTPPPPAYSSLKHIIQPPPAYSEIQSSDLAKQCVSTPSTNSPPPPPPPPTDTNTTGNITEDDQSQREPSLTTMTRNLPPSYSEVVLSRSTDHHHLCHASPSLGTNETDTHTSTLDTSNITANS</sequence>
<feature type="region of interest" description="Disordered" evidence="3">
    <location>
        <begin position="803"/>
        <end position="901"/>
    </location>
</feature>
<dbReference type="GO" id="GO:0042254">
    <property type="term" value="P:ribosome biogenesis"/>
    <property type="evidence" value="ECO:0007669"/>
    <property type="project" value="UniProtKB-UniRule"/>
</dbReference>
<evidence type="ECO:0000259" key="4">
    <source>
        <dbReference type="PROSITE" id="PS51710"/>
    </source>
</evidence>
<dbReference type="InterPro" id="IPR006073">
    <property type="entry name" value="GTP-bd"/>
</dbReference>
<evidence type="ECO:0000313" key="6">
    <source>
        <dbReference type="EMBL" id="TNN19947.1"/>
    </source>
</evidence>
<dbReference type="Gene3D" id="2.70.210.12">
    <property type="entry name" value="GTP1/OBG domain"/>
    <property type="match status" value="1"/>
</dbReference>
<dbReference type="GO" id="GO:0005525">
    <property type="term" value="F:GTP binding"/>
    <property type="evidence" value="ECO:0007669"/>
    <property type="project" value="UniProtKB-KW"/>
</dbReference>
<dbReference type="Gene3D" id="3.10.310.50">
    <property type="match status" value="1"/>
</dbReference>
<evidence type="ECO:0000313" key="7">
    <source>
        <dbReference type="Proteomes" id="UP000311919"/>
    </source>
</evidence>
<dbReference type="Pfam" id="PF17175">
    <property type="entry name" value="MOLO1"/>
    <property type="match status" value="1"/>
</dbReference>
<dbReference type="PROSITE" id="PS51883">
    <property type="entry name" value="OBG"/>
    <property type="match status" value="1"/>
</dbReference>
<dbReference type="InterPro" id="IPR031167">
    <property type="entry name" value="G_OBG"/>
</dbReference>
<keyword evidence="1" id="KW-0547">Nucleotide-binding</keyword>
<keyword evidence="7" id="KW-1185">Reference proteome</keyword>
<dbReference type="STRING" id="6182.A0A4Z2DU12"/>
<dbReference type="InterPro" id="IPR045086">
    <property type="entry name" value="OBG_GTPase"/>
</dbReference>
<dbReference type="GO" id="GO:0005739">
    <property type="term" value="C:mitochondrion"/>
    <property type="evidence" value="ECO:0007669"/>
    <property type="project" value="TreeGrafter"/>
</dbReference>
<dbReference type="PROSITE" id="PS51710">
    <property type="entry name" value="G_OBG"/>
    <property type="match status" value="1"/>
</dbReference>
<dbReference type="InterPro" id="IPR036726">
    <property type="entry name" value="GTP1_OBG_dom_sf"/>
</dbReference>
<comment type="caution">
    <text evidence="6">The sequence shown here is derived from an EMBL/GenBank/DDBJ whole genome shotgun (WGS) entry which is preliminary data.</text>
</comment>
<feature type="compositionally biased region" description="Polar residues" evidence="3">
    <location>
        <begin position="844"/>
        <end position="857"/>
    </location>
</feature>
<dbReference type="InterPro" id="IPR006169">
    <property type="entry name" value="GTP1_OBG_dom"/>
</dbReference>
<dbReference type="InterPro" id="IPR027417">
    <property type="entry name" value="P-loop_NTPase"/>
</dbReference>
<dbReference type="AlphaFoldDB" id="A0A4Z2DU12"/>
<dbReference type="EMBL" id="SKCS01000037">
    <property type="protein sequence ID" value="TNN19947.1"/>
    <property type="molecule type" value="Genomic_DNA"/>
</dbReference>
<dbReference type="PANTHER" id="PTHR11702:SF31">
    <property type="entry name" value="MITOCHONDRIAL RIBOSOME-ASSOCIATED GTPASE 2"/>
    <property type="match status" value="1"/>
</dbReference>
<dbReference type="SUPFAM" id="SSF52540">
    <property type="entry name" value="P-loop containing nucleoside triphosphate hydrolases"/>
    <property type="match status" value="1"/>
</dbReference>
<evidence type="ECO:0000256" key="3">
    <source>
        <dbReference type="SAM" id="MobiDB-lite"/>
    </source>
</evidence>
<gene>
    <name evidence="6" type="ORF">EWB00_005623</name>
</gene>
<dbReference type="GO" id="GO:0003924">
    <property type="term" value="F:GTPase activity"/>
    <property type="evidence" value="ECO:0007669"/>
    <property type="project" value="InterPro"/>
</dbReference>
<name>A0A4Z2DU12_SCHJA</name>
<dbReference type="GO" id="GO:0005892">
    <property type="term" value="C:acetylcholine-gated channel complex"/>
    <property type="evidence" value="ECO:0007669"/>
    <property type="project" value="InterPro"/>
</dbReference>
<evidence type="ECO:0000256" key="1">
    <source>
        <dbReference type="ARBA" id="ARBA00022741"/>
    </source>
</evidence>
<dbReference type="Proteomes" id="UP000311919">
    <property type="component" value="Unassembled WGS sequence"/>
</dbReference>
<dbReference type="Gene3D" id="3.40.50.300">
    <property type="entry name" value="P-loop containing nucleotide triphosphate hydrolases"/>
    <property type="match status" value="1"/>
</dbReference>
<dbReference type="Pfam" id="PF01018">
    <property type="entry name" value="GTP1_OBG"/>
    <property type="match status" value="1"/>
</dbReference>
<feature type="domain" description="Obg" evidence="5">
    <location>
        <begin position="47"/>
        <end position="232"/>
    </location>
</feature>
<dbReference type="OrthoDB" id="8062037at2759"/>
<evidence type="ECO:0000259" key="5">
    <source>
        <dbReference type="PROSITE" id="PS51883"/>
    </source>
</evidence>
<accession>A0A4Z2DU12</accession>
<proteinExistence type="predicted"/>